<dbReference type="RefSeq" id="XP_037151366.1">
    <property type="nucleotide sequence ID" value="XM_037292827.1"/>
</dbReference>
<comment type="caution">
    <text evidence="2">The sequence shown here is derived from an EMBL/GenBank/DDBJ whole genome shotgun (WGS) entry which is preliminary data.</text>
</comment>
<name>A0A8H6FBE1_9LECA</name>
<gene>
    <name evidence="2" type="ORF">HO133_001899</name>
</gene>
<evidence type="ECO:0000256" key="1">
    <source>
        <dbReference type="SAM" id="MobiDB-lite"/>
    </source>
</evidence>
<keyword evidence="3" id="KW-1185">Reference proteome</keyword>
<protein>
    <submittedName>
        <fullName evidence="2">Uncharacterized protein</fullName>
    </submittedName>
</protein>
<dbReference type="AlphaFoldDB" id="A0A8H6FBE1"/>
<feature type="region of interest" description="Disordered" evidence="1">
    <location>
        <begin position="115"/>
        <end position="145"/>
    </location>
</feature>
<accession>A0A8H6FBE1</accession>
<organism evidence="2 3">
    <name type="scientific">Letharia lupina</name>
    <dbReference type="NCBI Taxonomy" id="560253"/>
    <lineage>
        <taxon>Eukaryota</taxon>
        <taxon>Fungi</taxon>
        <taxon>Dikarya</taxon>
        <taxon>Ascomycota</taxon>
        <taxon>Pezizomycotina</taxon>
        <taxon>Lecanoromycetes</taxon>
        <taxon>OSLEUM clade</taxon>
        <taxon>Lecanoromycetidae</taxon>
        <taxon>Lecanorales</taxon>
        <taxon>Lecanorineae</taxon>
        <taxon>Parmeliaceae</taxon>
        <taxon>Letharia</taxon>
    </lineage>
</organism>
<evidence type="ECO:0000313" key="3">
    <source>
        <dbReference type="Proteomes" id="UP000593566"/>
    </source>
</evidence>
<dbReference type="GeneID" id="59330313"/>
<dbReference type="Proteomes" id="UP000593566">
    <property type="component" value="Unassembled WGS sequence"/>
</dbReference>
<proteinExistence type="predicted"/>
<reference evidence="2 3" key="1">
    <citation type="journal article" date="2020" name="Genomics">
        <title>Complete, high-quality genomes from long-read metagenomic sequencing of two wolf lichen thalli reveals enigmatic genome architecture.</title>
        <authorList>
            <person name="McKenzie S.K."/>
            <person name="Walston R.F."/>
            <person name="Allen J.L."/>
        </authorList>
    </citation>
    <scope>NUCLEOTIDE SEQUENCE [LARGE SCALE GENOMIC DNA]</scope>
    <source>
        <strain evidence="2">WasteWater1</strain>
    </source>
</reference>
<sequence>MHLDVPFFTAGLLTLFVLGAIGNMTLFQLDNRCGHNLVISAPIRILHGPHKHKRLRDAHILACFYNLNFTTEVTVIWSYLFLRVDQGFYGPDGANGDGEYSGMVEVGGWAKGKEERSALGGGSGSEEYVPHSLQRGSREDEYSRGHVGGKWEKEHIVLLRACAANEGQETTERPWKTQLASHTFGSMSDLWRKENNLKDAAIATFFAYDR</sequence>
<evidence type="ECO:0000313" key="2">
    <source>
        <dbReference type="EMBL" id="KAF6221931.1"/>
    </source>
</evidence>
<dbReference type="EMBL" id="JACCJB010000013">
    <property type="protein sequence ID" value="KAF6221931.1"/>
    <property type="molecule type" value="Genomic_DNA"/>
</dbReference>
<feature type="compositionally biased region" description="Basic and acidic residues" evidence="1">
    <location>
        <begin position="136"/>
        <end position="145"/>
    </location>
</feature>